<name>A0AAD4M0N4_9AGAM</name>
<dbReference type="FunFam" id="3.40.140.10:FF:000008">
    <property type="entry name" value="Cytidine deaminase"/>
    <property type="match status" value="1"/>
</dbReference>
<gene>
    <name evidence="15" type="ORF">B0F90DRAFT_1633541</name>
</gene>
<dbReference type="AlphaFoldDB" id="A0AAD4M0N4"/>
<feature type="non-terminal residue" evidence="15">
    <location>
        <position position="124"/>
    </location>
</feature>
<evidence type="ECO:0000256" key="8">
    <source>
        <dbReference type="ARBA" id="ARBA00032005"/>
    </source>
</evidence>
<dbReference type="NCBIfam" id="TIGR01354">
    <property type="entry name" value="cyt_deam_tetra"/>
    <property type="match status" value="1"/>
</dbReference>
<dbReference type="GO" id="GO:0055086">
    <property type="term" value="P:nucleobase-containing small molecule metabolic process"/>
    <property type="evidence" value="ECO:0007669"/>
    <property type="project" value="UniProtKB-ARBA"/>
</dbReference>
<dbReference type="Gene3D" id="3.40.140.10">
    <property type="entry name" value="Cytidine Deaminase, domain 2"/>
    <property type="match status" value="1"/>
</dbReference>
<dbReference type="PANTHER" id="PTHR11644">
    <property type="entry name" value="CYTIDINE DEAMINASE"/>
    <property type="match status" value="1"/>
</dbReference>
<dbReference type="PROSITE" id="PS51747">
    <property type="entry name" value="CYT_DCMP_DEAMINASES_2"/>
    <property type="match status" value="1"/>
</dbReference>
<evidence type="ECO:0000256" key="7">
    <source>
        <dbReference type="ARBA" id="ARBA00022833"/>
    </source>
</evidence>
<evidence type="ECO:0000256" key="13">
    <source>
        <dbReference type="RuleBase" id="RU364006"/>
    </source>
</evidence>
<dbReference type="GO" id="GO:0008270">
    <property type="term" value="F:zinc ion binding"/>
    <property type="evidence" value="ECO:0007669"/>
    <property type="project" value="UniProtKB-UniRule"/>
</dbReference>
<dbReference type="InterPro" id="IPR016193">
    <property type="entry name" value="Cytidine_deaminase-like"/>
</dbReference>
<evidence type="ECO:0000259" key="14">
    <source>
        <dbReference type="PROSITE" id="PS51747"/>
    </source>
</evidence>
<evidence type="ECO:0000256" key="9">
    <source>
        <dbReference type="ARBA" id="ARBA00049558"/>
    </source>
</evidence>
<keyword evidence="5 12" id="KW-0479">Metal-binding</keyword>
<comment type="caution">
    <text evidence="15">The sequence shown here is derived from an EMBL/GenBank/DDBJ whole genome shotgun (WGS) entry which is preliminary data.</text>
</comment>
<evidence type="ECO:0000256" key="2">
    <source>
        <dbReference type="ARBA" id="ARBA00003949"/>
    </source>
</evidence>
<feature type="binding site" evidence="12">
    <location>
        <position position="34"/>
    </location>
    <ligand>
        <name>Zn(2+)</name>
        <dbReference type="ChEBI" id="CHEBI:29105"/>
        <note>catalytic</note>
    </ligand>
</feature>
<dbReference type="PANTHER" id="PTHR11644:SF2">
    <property type="entry name" value="CYTIDINE DEAMINASE"/>
    <property type="match status" value="1"/>
</dbReference>
<feature type="binding site" evidence="12">
    <location>
        <position position="67"/>
    </location>
    <ligand>
        <name>Zn(2+)</name>
        <dbReference type="ChEBI" id="CHEBI:29105"/>
        <note>catalytic</note>
    </ligand>
</feature>
<dbReference type="Pfam" id="PF00383">
    <property type="entry name" value="dCMP_cyt_deam_1"/>
    <property type="match status" value="1"/>
</dbReference>
<feature type="domain" description="CMP/dCMP-type deaminase" evidence="14">
    <location>
        <begin position="1"/>
        <end position="116"/>
    </location>
</feature>
<comment type="catalytic activity">
    <reaction evidence="13">
        <text>2'-deoxycytidine + H2O + H(+) = 2'-deoxyuridine + NH4(+)</text>
        <dbReference type="Rhea" id="RHEA:13433"/>
        <dbReference type="ChEBI" id="CHEBI:15377"/>
        <dbReference type="ChEBI" id="CHEBI:15378"/>
        <dbReference type="ChEBI" id="CHEBI:15698"/>
        <dbReference type="ChEBI" id="CHEBI:16450"/>
        <dbReference type="ChEBI" id="CHEBI:28938"/>
        <dbReference type="EC" id="3.5.4.5"/>
    </reaction>
</comment>
<proteinExistence type="inferred from homology"/>
<dbReference type="GO" id="GO:0004126">
    <property type="term" value="F:cytidine deaminase activity"/>
    <property type="evidence" value="ECO:0007669"/>
    <property type="project" value="UniProtKB-UniRule"/>
</dbReference>
<evidence type="ECO:0000256" key="10">
    <source>
        <dbReference type="PIRSR" id="PIRSR606262-1"/>
    </source>
</evidence>
<dbReference type="CDD" id="cd01283">
    <property type="entry name" value="cytidine_deaminase"/>
    <property type="match status" value="1"/>
</dbReference>
<evidence type="ECO:0000313" key="16">
    <source>
        <dbReference type="Proteomes" id="UP001203297"/>
    </source>
</evidence>
<dbReference type="PROSITE" id="PS00903">
    <property type="entry name" value="CYT_DCMP_DEAMINASES_1"/>
    <property type="match status" value="1"/>
</dbReference>
<sequence>PYSNFRVGAALLTPDGQIIKGANVENSSYGGTICAERTAIVKAVSEGARSFVALAVNTDVAQPLSPCGICRQVIREFCSLNMPILLVPAGYKAEGSGADLLETTVEELLPYSFGPAALELPRIG</sequence>
<dbReference type="EMBL" id="WTXG01000033">
    <property type="protein sequence ID" value="KAI0297845.1"/>
    <property type="molecule type" value="Genomic_DNA"/>
</dbReference>
<feature type="binding site" evidence="12">
    <location>
        <position position="70"/>
    </location>
    <ligand>
        <name>Zn(2+)</name>
        <dbReference type="ChEBI" id="CHEBI:29105"/>
        <note>catalytic</note>
    </ligand>
</feature>
<reference evidence="15" key="1">
    <citation type="journal article" date="2022" name="New Phytol.">
        <title>Evolutionary transition to the ectomycorrhizal habit in the genomes of a hyperdiverse lineage of mushroom-forming fungi.</title>
        <authorList>
            <person name="Looney B."/>
            <person name="Miyauchi S."/>
            <person name="Morin E."/>
            <person name="Drula E."/>
            <person name="Courty P.E."/>
            <person name="Kohler A."/>
            <person name="Kuo A."/>
            <person name="LaButti K."/>
            <person name="Pangilinan J."/>
            <person name="Lipzen A."/>
            <person name="Riley R."/>
            <person name="Andreopoulos W."/>
            <person name="He G."/>
            <person name="Johnson J."/>
            <person name="Nolan M."/>
            <person name="Tritt A."/>
            <person name="Barry K.W."/>
            <person name="Grigoriev I.V."/>
            <person name="Nagy L.G."/>
            <person name="Hibbett D."/>
            <person name="Henrissat B."/>
            <person name="Matheny P.B."/>
            <person name="Labbe J."/>
            <person name="Martin F.M."/>
        </authorList>
    </citation>
    <scope>NUCLEOTIDE SEQUENCE</scope>
    <source>
        <strain evidence="15">BPL690</strain>
    </source>
</reference>
<evidence type="ECO:0000256" key="4">
    <source>
        <dbReference type="ARBA" id="ARBA00012783"/>
    </source>
</evidence>
<dbReference type="InterPro" id="IPR006262">
    <property type="entry name" value="Cyt_deam_tetra"/>
</dbReference>
<dbReference type="Proteomes" id="UP001203297">
    <property type="component" value="Unassembled WGS sequence"/>
</dbReference>
<dbReference type="NCBIfam" id="NF004064">
    <property type="entry name" value="PRK05578.1"/>
    <property type="match status" value="1"/>
</dbReference>
<keyword evidence="7 12" id="KW-0862">Zinc</keyword>
<comment type="catalytic activity">
    <reaction evidence="9 13">
        <text>cytidine + H2O + H(+) = uridine + NH4(+)</text>
        <dbReference type="Rhea" id="RHEA:16069"/>
        <dbReference type="ChEBI" id="CHEBI:15377"/>
        <dbReference type="ChEBI" id="CHEBI:15378"/>
        <dbReference type="ChEBI" id="CHEBI:16704"/>
        <dbReference type="ChEBI" id="CHEBI:17562"/>
        <dbReference type="ChEBI" id="CHEBI:28938"/>
        <dbReference type="EC" id="3.5.4.5"/>
    </reaction>
</comment>
<evidence type="ECO:0000256" key="12">
    <source>
        <dbReference type="PIRSR" id="PIRSR606262-3"/>
    </source>
</evidence>
<keyword evidence="16" id="KW-1185">Reference proteome</keyword>
<evidence type="ECO:0000256" key="3">
    <source>
        <dbReference type="ARBA" id="ARBA00006576"/>
    </source>
</evidence>
<dbReference type="InterPro" id="IPR050202">
    <property type="entry name" value="Cyt/Deoxycyt_deaminase"/>
</dbReference>
<comment type="similarity">
    <text evidence="3 13">Belongs to the cytidine and deoxycytidylate deaminase family.</text>
</comment>
<organism evidence="15 16">
    <name type="scientific">Multifurca ochricompacta</name>
    <dbReference type="NCBI Taxonomy" id="376703"/>
    <lineage>
        <taxon>Eukaryota</taxon>
        <taxon>Fungi</taxon>
        <taxon>Dikarya</taxon>
        <taxon>Basidiomycota</taxon>
        <taxon>Agaricomycotina</taxon>
        <taxon>Agaricomycetes</taxon>
        <taxon>Russulales</taxon>
        <taxon>Russulaceae</taxon>
        <taxon>Multifurca</taxon>
    </lineage>
</organism>
<evidence type="ECO:0000256" key="6">
    <source>
        <dbReference type="ARBA" id="ARBA00022801"/>
    </source>
</evidence>
<evidence type="ECO:0000256" key="5">
    <source>
        <dbReference type="ARBA" id="ARBA00022723"/>
    </source>
</evidence>
<dbReference type="GO" id="GO:0042802">
    <property type="term" value="F:identical protein binding"/>
    <property type="evidence" value="ECO:0007669"/>
    <property type="project" value="UniProtKB-ARBA"/>
</dbReference>
<comment type="cofactor">
    <cofactor evidence="1 12 13">
        <name>Zn(2+)</name>
        <dbReference type="ChEBI" id="CHEBI:29105"/>
    </cofactor>
</comment>
<accession>A0AAD4M0N4</accession>
<feature type="binding site" evidence="11">
    <location>
        <begin position="23"/>
        <end position="29"/>
    </location>
    <ligand>
        <name>substrate</name>
    </ligand>
</feature>
<dbReference type="EC" id="3.5.4.5" evidence="4 13"/>
<comment type="function">
    <text evidence="2 13">This enzyme scavenges exogenous and endogenous cytidine and 2'-deoxycytidine for UMP synthesis.</text>
</comment>
<protein>
    <recommendedName>
        <fullName evidence="4 13">Cytidine deaminase</fullName>
        <ecNumber evidence="4 13">3.5.4.5</ecNumber>
    </recommendedName>
    <alternativeName>
        <fullName evidence="8 13">Cytidine aminohydrolase</fullName>
    </alternativeName>
</protein>
<feature type="active site" description="Proton donor" evidence="10">
    <location>
        <position position="36"/>
    </location>
</feature>
<dbReference type="InterPro" id="IPR016192">
    <property type="entry name" value="APOBEC/CMP_deaminase_Zn-bd"/>
</dbReference>
<dbReference type="GO" id="GO:0072527">
    <property type="term" value="P:pyrimidine-containing compound metabolic process"/>
    <property type="evidence" value="ECO:0007669"/>
    <property type="project" value="UniProtKB-ARBA"/>
</dbReference>
<evidence type="ECO:0000256" key="1">
    <source>
        <dbReference type="ARBA" id="ARBA00001947"/>
    </source>
</evidence>
<evidence type="ECO:0000313" key="15">
    <source>
        <dbReference type="EMBL" id="KAI0297845.1"/>
    </source>
</evidence>
<dbReference type="InterPro" id="IPR002125">
    <property type="entry name" value="CMP_dCMP_dom"/>
</dbReference>
<evidence type="ECO:0000256" key="11">
    <source>
        <dbReference type="PIRSR" id="PIRSR606262-2"/>
    </source>
</evidence>
<dbReference type="SUPFAM" id="SSF53927">
    <property type="entry name" value="Cytidine deaminase-like"/>
    <property type="match status" value="1"/>
</dbReference>
<dbReference type="GO" id="GO:0005829">
    <property type="term" value="C:cytosol"/>
    <property type="evidence" value="ECO:0007669"/>
    <property type="project" value="TreeGrafter"/>
</dbReference>
<keyword evidence="6 13" id="KW-0378">Hydrolase</keyword>